<dbReference type="Gene3D" id="1.20.1740.10">
    <property type="entry name" value="Amino acid/polyamine transporter I"/>
    <property type="match status" value="1"/>
</dbReference>
<evidence type="ECO:0000256" key="2">
    <source>
        <dbReference type="ARBA" id="ARBA00004651"/>
    </source>
</evidence>
<feature type="transmembrane region" description="Helical" evidence="8">
    <location>
        <begin position="50"/>
        <end position="70"/>
    </location>
</feature>
<evidence type="ECO:0000256" key="8">
    <source>
        <dbReference type="SAM" id="Phobius"/>
    </source>
</evidence>
<dbReference type="PANTHER" id="PTHR42770:SF16">
    <property type="entry name" value="AMINO ACID PERMEASE"/>
    <property type="match status" value="1"/>
</dbReference>
<evidence type="ECO:0000313" key="9">
    <source>
        <dbReference type="EMBL" id="GAS86056.1"/>
    </source>
</evidence>
<evidence type="ECO:0000256" key="3">
    <source>
        <dbReference type="ARBA" id="ARBA00009523"/>
    </source>
</evidence>
<keyword evidence="5 8" id="KW-0812">Transmembrane</keyword>
<feature type="transmembrane region" description="Helical" evidence="8">
    <location>
        <begin position="202"/>
        <end position="223"/>
    </location>
</feature>
<keyword evidence="10" id="KW-1185">Reference proteome</keyword>
<feature type="transmembrane region" description="Helical" evidence="8">
    <location>
        <begin position="20"/>
        <end position="38"/>
    </location>
</feature>
<evidence type="ECO:0000256" key="1">
    <source>
        <dbReference type="ARBA" id="ARBA00002249"/>
    </source>
</evidence>
<evidence type="ECO:0000256" key="4">
    <source>
        <dbReference type="ARBA" id="ARBA00022475"/>
    </source>
</evidence>
<evidence type="ECO:0000256" key="5">
    <source>
        <dbReference type="ARBA" id="ARBA00022692"/>
    </source>
</evidence>
<comment type="subcellular location">
    <subcellularLocation>
        <location evidence="2">Cell membrane</location>
        <topology evidence="2">Multi-pass membrane protein</topology>
    </subcellularLocation>
</comment>
<dbReference type="PANTHER" id="PTHR42770">
    <property type="entry name" value="AMINO ACID TRANSPORTER-RELATED"/>
    <property type="match status" value="1"/>
</dbReference>
<accession>A0A100VTX8</accession>
<comment type="function">
    <text evidence="1">Probable amino-acid or metabolite transport protein.</text>
</comment>
<feature type="transmembrane region" description="Helical" evidence="8">
    <location>
        <begin position="409"/>
        <end position="427"/>
    </location>
</feature>
<dbReference type="PIRSF" id="PIRSF006060">
    <property type="entry name" value="AA_transporter"/>
    <property type="match status" value="1"/>
</dbReference>
<organism evidence="9 10">
    <name type="scientific">Mycolicibacterium brisbanense</name>
    <dbReference type="NCBI Taxonomy" id="146020"/>
    <lineage>
        <taxon>Bacteria</taxon>
        <taxon>Bacillati</taxon>
        <taxon>Actinomycetota</taxon>
        <taxon>Actinomycetes</taxon>
        <taxon>Mycobacteriales</taxon>
        <taxon>Mycobacteriaceae</taxon>
        <taxon>Mycolicibacterium</taxon>
    </lineage>
</organism>
<keyword evidence="4" id="KW-1003">Cell membrane</keyword>
<evidence type="ECO:0000256" key="7">
    <source>
        <dbReference type="ARBA" id="ARBA00023136"/>
    </source>
</evidence>
<reference evidence="10" key="2">
    <citation type="submission" date="2016-02" db="EMBL/GenBank/DDBJ databases">
        <title>Draft genome sequence of five rapidly growing Mycobacterium species.</title>
        <authorList>
            <person name="Katahira K."/>
            <person name="Gotou Y."/>
            <person name="Iida K."/>
            <person name="Ogura Y."/>
            <person name="Hayashi T."/>
        </authorList>
    </citation>
    <scope>NUCLEOTIDE SEQUENCE [LARGE SCALE GENOMIC DNA]</scope>
    <source>
        <strain evidence="10">JCM15654</strain>
    </source>
</reference>
<feature type="transmembrane region" description="Helical" evidence="8">
    <location>
        <begin position="100"/>
        <end position="121"/>
    </location>
</feature>
<evidence type="ECO:0000313" key="10">
    <source>
        <dbReference type="Proteomes" id="UP000069620"/>
    </source>
</evidence>
<sequence length="487" mass="50349">MSQTTSPESTLAPRSKLKLWEALALSVGLMGPTLAMSLNGQGVATLVGKSVPLVFLIGFVAVMAIAYGFWRLTQHFNHAGSVYALAGVTLGPRAGFFGGFALLGTYVFFAACTMAATGVFLQAFLDAAGIKVSVPWIVVALLTAVACAVFNSRESRVTARTLLIVEGIGIACMTILAVVIVARTSADAGAGAAFDLSLFTFGGAPASEIATASVFAFLSWAGFEACAALGEETDNPKRNIPRALIGSVLLTGLLFVFVMYAQTIGFAHGSDGIDGFSASASSVSTLSERFIGTWFALVVGFSAFAAGFASALSSSAAASRLVFALARDGFGPKALARTNPHTRAPVVALLTVLAVAAALDIALSIGGVAGFDAYYWYATLGVLCVLVVYAVAGTGVVRFIVSRRAPIPLWQAVIPVASIAYLAYVFYVQSTGQKAPISYFPLIAGLWCLTGLAVVLVAPGLARRIGASLTAELSSTDSDVDETLDPR</sequence>
<feature type="transmembrane region" description="Helical" evidence="8">
    <location>
        <begin position="294"/>
        <end position="323"/>
    </location>
</feature>
<evidence type="ECO:0000256" key="6">
    <source>
        <dbReference type="ARBA" id="ARBA00022989"/>
    </source>
</evidence>
<dbReference type="Pfam" id="PF13520">
    <property type="entry name" value="AA_permease_2"/>
    <property type="match status" value="1"/>
</dbReference>
<feature type="transmembrane region" description="Helical" evidence="8">
    <location>
        <begin position="439"/>
        <end position="458"/>
    </location>
</feature>
<dbReference type="RefSeq" id="WP_063979558.1">
    <property type="nucleotide sequence ID" value="NZ_BCSX01000003.1"/>
</dbReference>
<feature type="transmembrane region" description="Helical" evidence="8">
    <location>
        <begin position="374"/>
        <end position="397"/>
    </location>
</feature>
<dbReference type="InterPro" id="IPR002293">
    <property type="entry name" value="AA/rel_permease1"/>
</dbReference>
<keyword evidence="6 8" id="KW-1133">Transmembrane helix</keyword>
<proteinExistence type="inferred from homology"/>
<comment type="caution">
    <text evidence="9">The sequence shown here is derived from an EMBL/GenBank/DDBJ whole genome shotgun (WGS) entry which is preliminary data.</text>
</comment>
<keyword evidence="7 8" id="KW-0472">Membrane</keyword>
<feature type="transmembrane region" description="Helical" evidence="8">
    <location>
        <begin position="162"/>
        <end position="182"/>
    </location>
</feature>
<dbReference type="GO" id="GO:0022857">
    <property type="term" value="F:transmembrane transporter activity"/>
    <property type="evidence" value="ECO:0007669"/>
    <property type="project" value="InterPro"/>
</dbReference>
<dbReference type="GO" id="GO:0005886">
    <property type="term" value="C:plasma membrane"/>
    <property type="evidence" value="ECO:0007669"/>
    <property type="project" value="UniProtKB-SubCell"/>
</dbReference>
<dbReference type="STRING" id="146020.RMCB_0152"/>
<dbReference type="EMBL" id="BCSX01000003">
    <property type="protein sequence ID" value="GAS86056.1"/>
    <property type="molecule type" value="Genomic_DNA"/>
</dbReference>
<name>A0A100VTX8_9MYCO</name>
<protein>
    <submittedName>
        <fullName evidence="9">Amino acid transporter-like protein</fullName>
    </submittedName>
</protein>
<dbReference type="OrthoDB" id="9762947at2"/>
<gene>
    <name evidence="9" type="ORF">RMCB_0152</name>
</gene>
<comment type="similarity">
    <text evidence="3">Belongs to the amino acid-polyamine-organocation (APC) superfamily.</text>
</comment>
<feature type="transmembrane region" description="Helical" evidence="8">
    <location>
        <begin position="133"/>
        <end position="150"/>
    </location>
</feature>
<feature type="transmembrane region" description="Helical" evidence="8">
    <location>
        <begin position="243"/>
        <end position="261"/>
    </location>
</feature>
<dbReference type="InterPro" id="IPR050367">
    <property type="entry name" value="APC_superfamily"/>
</dbReference>
<dbReference type="AlphaFoldDB" id="A0A100VTX8"/>
<reference evidence="10" key="1">
    <citation type="journal article" date="2016" name="Genome Announc.">
        <title>Draft Genome Sequences of Five Rapidly Growing Mycobacterium Species, M. thermoresistibile, M. fortuitum subsp. acetamidolyticum, M. canariasense, M. brisbanense, and M. novocastrense.</title>
        <authorList>
            <person name="Katahira K."/>
            <person name="Ogura Y."/>
            <person name="Gotoh Y."/>
            <person name="Hayashi T."/>
        </authorList>
    </citation>
    <scope>NUCLEOTIDE SEQUENCE [LARGE SCALE GENOMIC DNA]</scope>
    <source>
        <strain evidence="10">JCM15654</strain>
    </source>
</reference>
<feature type="transmembrane region" description="Helical" evidence="8">
    <location>
        <begin position="344"/>
        <end position="368"/>
    </location>
</feature>
<dbReference type="Proteomes" id="UP000069620">
    <property type="component" value="Unassembled WGS sequence"/>
</dbReference>